<dbReference type="GeneID" id="119730446"/>
<keyword evidence="7" id="KW-0460">Magnesium</keyword>
<dbReference type="GO" id="GO:0030378">
    <property type="term" value="F:serine racemase activity"/>
    <property type="evidence" value="ECO:0007669"/>
    <property type="project" value="TreeGrafter"/>
</dbReference>
<name>A0A914A5X5_PATMI</name>
<dbReference type="Pfam" id="PF00291">
    <property type="entry name" value="PALP"/>
    <property type="match status" value="1"/>
</dbReference>
<evidence type="ECO:0000256" key="6">
    <source>
        <dbReference type="ARBA" id="ARBA00012093"/>
    </source>
</evidence>
<dbReference type="EnsemblMetazoa" id="XM_038203339.1">
    <property type="protein sequence ID" value="XP_038059267.1"/>
    <property type="gene ID" value="LOC119730446"/>
</dbReference>
<keyword evidence="13" id="KW-1185">Reference proteome</keyword>
<keyword evidence="8" id="KW-0663">Pyridoxal phosphate</keyword>
<dbReference type="GO" id="GO:0003941">
    <property type="term" value="F:L-serine ammonia-lyase activity"/>
    <property type="evidence" value="ECO:0007669"/>
    <property type="project" value="UniProtKB-EC"/>
</dbReference>
<reference evidence="12" key="1">
    <citation type="submission" date="2022-11" db="UniProtKB">
        <authorList>
            <consortium name="EnsemblMetazoa"/>
        </authorList>
    </citation>
    <scope>IDENTIFICATION</scope>
</reference>
<evidence type="ECO:0000256" key="1">
    <source>
        <dbReference type="ARBA" id="ARBA00001913"/>
    </source>
</evidence>
<dbReference type="InterPro" id="IPR001926">
    <property type="entry name" value="TrpB-like_PALP"/>
</dbReference>
<dbReference type="GO" id="GO:0018114">
    <property type="term" value="F:threonine racemase activity"/>
    <property type="evidence" value="ECO:0007669"/>
    <property type="project" value="TreeGrafter"/>
</dbReference>
<evidence type="ECO:0000256" key="10">
    <source>
        <dbReference type="ARBA" id="ARBA00049406"/>
    </source>
</evidence>
<comment type="cofactor">
    <cofactor evidence="1">
        <name>Ca(2+)</name>
        <dbReference type="ChEBI" id="CHEBI:29108"/>
    </cofactor>
</comment>
<evidence type="ECO:0000256" key="5">
    <source>
        <dbReference type="ARBA" id="ARBA00010869"/>
    </source>
</evidence>
<dbReference type="OMA" id="LIHPFDH"/>
<dbReference type="SUPFAM" id="SSF53686">
    <property type="entry name" value="Tryptophan synthase beta subunit-like PLP-dependent enzymes"/>
    <property type="match status" value="1"/>
</dbReference>
<dbReference type="PANTHER" id="PTHR43050">
    <property type="entry name" value="SERINE / THREONINE RACEMASE FAMILY MEMBER"/>
    <property type="match status" value="1"/>
</dbReference>
<evidence type="ECO:0000256" key="7">
    <source>
        <dbReference type="ARBA" id="ARBA00022842"/>
    </source>
</evidence>
<dbReference type="AlphaFoldDB" id="A0A914A5X5"/>
<dbReference type="RefSeq" id="XP_038059267.1">
    <property type="nucleotide sequence ID" value="XM_038203339.1"/>
</dbReference>
<dbReference type="OrthoDB" id="4418812at2759"/>
<organism evidence="12 13">
    <name type="scientific">Patiria miniata</name>
    <name type="common">Bat star</name>
    <name type="synonym">Asterina miniata</name>
    <dbReference type="NCBI Taxonomy" id="46514"/>
    <lineage>
        <taxon>Eukaryota</taxon>
        <taxon>Metazoa</taxon>
        <taxon>Echinodermata</taxon>
        <taxon>Eleutherozoa</taxon>
        <taxon>Asterozoa</taxon>
        <taxon>Asteroidea</taxon>
        <taxon>Valvatacea</taxon>
        <taxon>Valvatida</taxon>
        <taxon>Asterinidae</taxon>
        <taxon>Patiria</taxon>
    </lineage>
</organism>
<dbReference type="CDD" id="cd01562">
    <property type="entry name" value="Thr-dehyd"/>
    <property type="match status" value="1"/>
</dbReference>
<dbReference type="PANTHER" id="PTHR43050:SF1">
    <property type="entry name" value="SERINE RACEMASE"/>
    <property type="match status" value="1"/>
</dbReference>
<comment type="cofactor">
    <cofactor evidence="4">
        <name>Mg(2+)</name>
        <dbReference type="ChEBI" id="CHEBI:18420"/>
    </cofactor>
</comment>
<evidence type="ECO:0000256" key="9">
    <source>
        <dbReference type="ARBA" id="ARBA00023239"/>
    </source>
</evidence>
<evidence type="ECO:0000256" key="4">
    <source>
        <dbReference type="ARBA" id="ARBA00001946"/>
    </source>
</evidence>
<evidence type="ECO:0000313" key="12">
    <source>
        <dbReference type="EnsemblMetazoa" id="XP_038059267.1"/>
    </source>
</evidence>
<dbReference type="GO" id="GO:0030170">
    <property type="term" value="F:pyridoxal phosphate binding"/>
    <property type="evidence" value="ECO:0007669"/>
    <property type="project" value="InterPro"/>
</dbReference>
<protein>
    <recommendedName>
        <fullName evidence="6">L-serine ammonia-lyase</fullName>
        <ecNumber evidence="6">4.3.1.17</ecNumber>
    </recommendedName>
</protein>
<evidence type="ECO:0000256" key="2">
    <source>
        <dbReference type="ARBA" id="ARBA00001933"/>
    </source>
</evidence>
<dbReference type="InterPro" id="IPR000634">
    <property type="entry name" value="Ser/Thr_deHydtase_PyrdxlP-BS"/>
</dbReference>
<dbReference type="GO" id="GO:0005524">
    <property type="term" value="F:ATP binding"/>
    <property type="evidence" value="ECO:0007669"/>
    <property type="project" value="TreeGrafter"/>
</dbReference>
<dbReference type="Proteomes" id="UP000887568">
    <property type="component" value="Unplaced"/>
</dbReference>
<comment type="cofactor">
    <cofactor evidence="3">
        <name>Mn(2+)</name>
        <dbReference type="ChEBI" id="CHEBI:29035"/>
    </cofactor>
</comment>
<evidence type="ECO:0000259" key="11">
    <source>
        <dbReference type="Pfam" id="PF00291"/>
    </source>
</evidence>
<dbReference type="GO" id="GO:0000287">
    <property type="term" value="F:magnesium ion binding"/>
    <property type="evidence" value="ECO:0007669"/>
    <property type="project" value="TreeGrafter"/>
</dbReference>
<sequence length="349" mass="37895">MLRGRSLHLSSLVYSKKPINIMSVTDQGFTIDDVRQAEQRIKGYATKTPVMTSHRMDAKAGRKVFFKCELFQRTGSFKFRGAVNFLSKLLEQSKDGPAPCVTTHSSGNFAQSLALASNLLGAKAYVVMPSIAPQCKQDAVKEYGAELILCTPTEQGRVAAKDKVVEEKGAVYAPSSQHHDIMAGQGTMFTEMFEQVDEKLDAIIAPVGGGGMLSGILVAAKTLQPGIKVIAAEPELANDCYQSFVAKKHIRQDHYPNTVADGLRISLGDVAWPIVRDLVDDVITVTEEEIKESTKLVWQCMKLCIEPSAGVGVAAVMSDKFKALSPDIKNVGVILCGGNIDIDSMKNWL</sequence>
<evidence type="ECO:0000256" key="8">
    <source>
        <dbReference type="ARBA" id="ARBA00022898"/>
    </source>
</evidence>
<comment type="similarity">
    <text evidence="5">Belongs to the serine/threonine dehydratase family.</text>
</comment>
<dbReference type="FunFam" id="3.40.50.1100:FF:000007">
    <property type="entry name" value="L-threonine dehydratase catabolic TdcB"/>
    <property type="match status" value="1"/>
</dbReference>
<comment type="catalytic activity">
    <reaction evidence="10">
        <text>L-serine = pyruvate + NH4(+)</text>
        <dbReference type="Rhea" id="RHEA:19169"/>
        <dbReference type="ChEBI" id="CHEBI:15361"/>
        <dbReference type="ChEBI" id="CHEBI:28938"/>
        <dbReference type="ChEBI" id="CHEBI:33384"/>
        <dbReference type="EC" id="4.3.1.17"/>
    </reaction>
</comment>
<dbReference type="Gene3D" id="3.40.50.1100">
    <property type="match status" value="2"/>
</dbReference>
<dbReference type="PROSITE" id="PS00165">
    <property type="entry name" value="DEHYDRATASE_SER_THR"/>
    <property type="match status" value="1"/>
</dbReference>
<dbReference type="GO" id="GO:0070179">
    <property type="term" value="P:D-serine biosynthetic process"/>
    <property type="evidence" value="ECO:0007669"/>
    <property type="project" value="TreeGrafter"/>
</dbReference>
<keyword evidence="9" id="KW-0456">Lyase</keyword>
<dbReference type="InterPro" id="IPR036052">
    <property type="entry name" value="TrpB-like_PALP_sf"/>
</dbReference>
<accession>A0A914A5X5</accession>
<evidence type="ECO:0000313" key="13">
    <source>
        <dbReference type="Proteomes" id="UP000887568"/>
    </source>
</evidence>
<evidence type="ECO:0000256" key="3">
    <source>
        <dbReference type="ARBA" id="ARBA00001936"/>
    </source>
</evidence>
<dbReference type="EC" id="4.3.1.17" evidence="6"/>
<feature type="domain" description="Tryptophan synthase beta chain-like PALP" evidence="11">
    <location>
        <begin position="44"/>
        <end position="337"/>
    </location>
</feature>
<proteinExistence type="inferred from homology"/>
<dbReference type="CTD" id="63826"/>
<comment type="cofactor">
    <cofactor evidence="2">
        <name>pyridoxal 5'-phosphate</name>
        <dbReference type="ChEBI" id="CHEBI:597326"/>
    </cofactor>
</comment>